<evidence type="ECO:0000313" key="2">
    <source>
        <dbReference type="Proteomes" id="UP000593568"/>
    </source>
</evidence>
<organism evidence="1 2">
    <name type="scientific">Gossypium trilobum</name>
    <dbReference type="NCBI Taxonomy" id="34281"/>
    <lineage>
        <taxon>Eukaryota</taxon>
        <taxon>Viridiplantae</taxon>
        <taxon>Streptophyta</taxon>
        <taxon>Embryophyta</taxon>
        <taxon>Tracheophyta</taxon>
        <taxon>Spermatophyta</taxon>
        <taxon>Magnoliopsida</taxon>
        <taxon>eudicotyledons</taxon>
        <taxon>Gunneridae</taxon>
        <taxon>Pentapetalae</taxon>
        <taxon>rosids</taxon>
        <taxon>malvids</taxon>
        <taxon>Malvales</taxon>
        <taxon>Malvaceae</taxon>
        <taxon>Malvoideae</taxon>
        <taxon>Gossypium</taxon>
    </lineage>
</organism>
<reference evidence="1 2" key="1">
    <citation type="journal article" date="2019" name="Genome Biol. Evol.">
        <title>Insights into the evolution of the New World diploid cottons (Gossypium, subgenus Houzingenia) based on genome sequencing.</title>
        <authorList>
            <person name="Grover C.E."/>
            <person name="Arick M.A. 2nd"/>
            <person name="Thrash A."/>
            <person name="Conover J.L."/>
            <person name="Sanders W.S."/>
            <person name="Peterson D.G."/>
            <person name="Frelichowski J.E."/>
            <person name="Scheffler J.A."/>
            <person name="Scheffler B.E."/>
            <person name="Wendel J.F."/>
        </authorList>
    </citation>
    <scope>NUCLEOTIDE SEQUENCE [LARGE SCALE GENOMIC DNA]</scope>
    <source>
        <strain evidence="1">8</strain>
        <tissue evidence="1">Leaf</tissue>
    </source>
</reference>
<keyword evidence="2" id="KW-1185">Reference proteome</keyword>
<dbReference type="EMBL" id="JABEZW010000008">
    <property type="protein sequence ID" value="MBA0772570.1"/>
    <property type="molecule type" value="Genomic_DNA"/>
</dbReference>
<comment type="caution">
    <text evidence="1">The sequence shown here is derived from an EMBL/GenBank/DDBJ whole genome shotgun (WGS) entry which is preliminary data.</text>
</comment>
<gene>
    <name evidence="1" type="ORF">Gotri_007917</name>
</gene>
<name>A0A7J9EHQ6_9ROSI</name>
<proteinExistence type="predicted"/>
<dbReference type="AlphaFoldDB" id="A0A7J9EHQ6"/>
<sequence length="167" mass="19631">MWGVNHHFGRRTVRVRVTGRGVCTHRTFPMLGDDSTEVQRVRYARVYILQILRGYLMLDKSRNLVHLRSYLSNYATVEMHQTHRMLRQFRFRQLISMAPEDPWQAIFTLERGEASINLCRKITWPFKYKDKGWRGEPINSAYAITDPNRASNDGYTTAPSDYVKCLS</sequence>
<accession>A0A7J9EHQ6</accession>
<protein>
    <submittedName>
        <fullName evidence="1">Uncharacterized protein</fullName>
    </submittedName>
</protein>
<dbReference type="Proteomes" id="UP000593568">
    <property type="component" value="Unassembled WGS sequence"/>
</dbReference>
<evidence type="ECO:0000313" key="1">
    <source>
        <dbReference type="EMBL" id="MBA0772570.1"/>
    </source>
</evidence>